<accession>A0AAV4JKM1</accession>
<evidence type="ECO:0000313" key="3">
    <source>
        <dbReference type="Proteomes" id="UP000762676"/>
    </source>
</evidence>
<dbReference type="EMBL" id="BMAT01006853">
    <property type="protein sequence ID" value="GFS21111.1"/>
    <property type="molecule type" value="Genomic_DNA"/>
</dbReference>
<sequence>MDVATFHSGKNLRCLSMGTPTIQKREGAAIYLNIPPICQYGDSVTRFSPYHIEIHTHTLTQEESSCSFGTQQFVPSKKVSTFKTSRANNRPTRRASFTKLSPETLEVFVQRADIFILGGIKPPQLLQLSKREETNRKGVGRNDPASPAFKAHANQSERNPGFTFRTHSCIDRDSQHEEKGRTGWDFHADSSLDYIEHCQYR</sequence>
<gene>
    <name evidence="2" type="ORF">ElyMa_003330600</name>
</gene>
<keyword evidence="3" id="KW-1185">Reference proteome</keyword>
<reference evidence="2 3" key="1">
    <citation type="journal article" date="2021" name="Elife">
        <title>Chloroplast acquisition without the gene transfer in kleptoplastic sea slugs, Plakobranchus ocellatus.</title>
        <authorList>
            <person name="Maeda T."/>
            <person name="Takahashi S."/>
            <person name="Yoshida T."/>
            <person name="Shimamura S."/>
            <person name="Takaki Y."/>
            <person name="Nagai Y."/>
            <person name="Toyoda A."/>
            <person name="Suzuki Y."/>
            <person name="Arimoto A."/>
            <person name="Ishii H."/>
            <person name="Satoh N."/>
            <person name="Nishiyama T."/>
            <person name="Hasebe M."/>
            <person name="Maruyama T."/>
            <person name="Minagawa J."/>
            <person name="Obokata J."/>
            <person name="Shigenobu S."/>
        </authorList>
    </citation>
    <scope>NUCLEOTIDE SEQUENCE [LARGE SCALE GENOMIC DNA]</scope>
</reference>
<proteinExistence type="predicted"/>
<comment type="caution">
    <text evidence="2">The sequence shown here is derived from an EMBL/GenBank/DDBJ whole genome shotgun (WGS) entry which is preliminary data.</text>
</comment>
<dbReference type="AlphaFoldDB" id="A0AAV4JKM1"/>
<organism evidence="2 3">
    <name type="scientific">Elysia marginata</name>
    <dbReference type="NCBI Taxonomy" id="1093978"/>
    <lineage>
        <taxon>Eukaryota</taxon>
        <taxon>Metazoa</taxon>
        <taxon>Spiralia</taxon>
        <taxon>Lophotrochozoa</taxon>
        <taxon>Mollusca</taxon>
        <taxon>Gastropoda</taxon>
        <taxon>Heterobranchia</taxon>
        <taxon>Euthyneura</taxon>
        <taxon>Panpulmonata</taxon>
        <taxon>Sacoglossa</taxon>
        <taxon>Placobranchoidea</taxon>
        <taxon>Plakobranchidae</taxon>
        <taxon>Elysia</taxon>
    </lineage>
</organism>
<evidence type="ECO:0000313" key="2">
    <source>
        <dbReference type="EMBL" id="GFS21111.1"/>
    </source>
</evidence>
<name>A0AAV4JKM1_9GAST</name>
<evidence type="ECO:0000256" key="1">
    <source>
        <dbReference type="SAM" id="MobiDB-lite"/>
    </source>
</evidence>
<feature type="region of interest" description="Disordered" evidence="1">
    <location>
        <begin position="134"/>
        <end position="166"/>
    </location>
</feature>
<protein>
    <submittedName>
        <fullName evidence="2">Uncharacterized protein</fullName>
    </submittedName>
</protein>
<dbReference type="Proteomes" id="UP000762676">
    <property type="component" value="Unassembled WGS sequence"/>
</dbReference>